<dbReference type="PANTHER" id="PTHR43155">
    <property type="entry name" value="CYCLIC DI-GMP PHOSPHODIESTERASE PA4108-RELATED"/>
    <property type="match status" value="1"/>
</dbReference>
<organism evidence="2 3">
    <name type="scientific">Sporomusa ovata</name>
    <dbReference type="NCBI Taxonomy" id="2378"/>
    <lineage>
        <taxon>Bacteria</taxon>
        <taxon>Bacillati</taxon>
        <taxon>Bacillota</taxon>
        <taxon>Negativicutes</taxon>
        <taxon>Selenomonadales</taxon>
        <taxon>Sporomusaceae</taxon>
        <taxon>Sporomusa</taxon>
    </lineage>
</organism>
<proteinExistence type="predicted"/>
<evidence type="ECO:0000313" key="3">
    <source>
        <dbReference type="Proteomes" id="UP000049855"/>
    </source>
</evidence>
<name>A0A0U1L3J4_9FIRM</name>
<dbReference type="PANTHER" id="PTHR43155:SF2">
    <property type="entry name" value="CYCLIC DI-GMP PHOSPHODIESTERASE PA4108"/>
    <property type="match status" value="1"/>
</dbReference>
<evidence type="ECO:0000313" key="2">
    <source>
        <dbReference type="EMBL" id="CQR74248.1"/>
    </source>
</evidence>
<gene>
    <name evidence="2" type="ORF">SpAn4DRAFT_0710</name>
</gene>
<dbReference type="RefSeq" id="WP_021170257.1">
    <property type="nucleotide sequence ID" value="NZ_CTRP01000014.1"/>
</dbReference>
<dbReference type="Proteomes" id="UP000049855">
    <property type="component" value="Unassembled WGS sequence"/>
</dbReference>
<dbReference type="PROSITE" id="PS51832">
    <property type="entry name" value="HD_GYP"/>
    <property type="match status" value="1"/>
</dbReference>
<dbReference type="Pfam" id="PF13487">
    <property type="entry name" value="HD_5"/>
    <property type="match status" value="1"/>
</dbReference>
<keyword evidence="3" id="KW-1185">Reference proteome</keyword>
<keyword evidence="2" id="KW-0378">Hydrolase</keyword>
<feature type="domain" description="HD-GYP" evidence="1">
    <location>
        <begin position="132"/>
        <end position="328"/>
    </location>
</feature>
<dbReference type="EMBL" id="CTRP01000014">
    <property type="protein sequence ID" value="CQR74248.1"/>
    <property type="molecule type" value="Genomic_DNA"/>
</dbReference>
<dbReference type="GO" id="GO:0016787">
    <property type="term" value="F:hydrolase activity"/>
    <property type="evidence" value="ECO:0007669"/>
    <property type="project" value="UniProtKB-KW"/>
</dbReference>
<dbReference type="SUPFAM" id="SSF109604">
    <property type="entry name" value="HD-domain/PDEase-like"/>
    <property type="match status" value="1"/>
</dbReference>
<accession>A0A0U1L3J4</accession>
<dbReference type="Gene3D" id="1.10.3210.10">
    <property type="entry name" value="Hypothetical protein af1432"/>
    <property type="match status" value="1"/>
</dbReference>
<dbReference type="InterPro" id="IPR037522">
    <property type="entry name" value="HD_GYP_dom"/>
</dbReference>
<reference evidence="3" key="1">
    <citation type="submission" date="2015-03" db="EMBL/GenBank/DDBJ databases">
        <authorList>
            <person name="Nijsse Bart"/>
        </authorList>
    </citation>
    <scope>NUCLEOTIDE SEQUENCE [LARGE SCALE GENOMIC DNA]</scope>
</reference>
<evidence type="ECO:0000259" key="1">
    <source>
        <dbReference type="PROSITE" id="PS51832"/>
    </source>
</evidence>
<sequence>MLKVVSGYYVIHVEGENLDSATVVGRIVMLRLATSQLQPGMIIARNIFSANGKLLLSENAILDEHLIAKLGTLGIDSVFVRHPHLEITPQEIVNEETRVEIIKMASQAFGNIRENRTFNLTGISEAMKKLIEDAIGNRHVLIQMTDIRARADYTFGHSINVCLLSIMIGIKMNLNHQQLLELAMGAILHDLGMLLVPAEILQKTDSLSPTDWKLIQTHTEKGFEIIRRVGPIPLVSAHVAFQHHENFDGTGYCRGLLGENIHIYARIVAVADLYDAITSDRPYRKSFLPHEAYDIMLASRGTKLDPKIVDLFLENVVIYPVGTTVLLDTGEIGVVVEIHPQLQVRPVVRIIIDQFGNPWPGPEKLVDFTKDLIRFIVKVLKPEEIFSLRANACKNKSSLKGEGVPIDGKCYD</sequence>
<dbReference type="CDD" id="cd00077">
    <property type="entry name" value="HDc"/>
    <property type="match status" value="1"/>
</dbReference>
<dbReference type="SMART" id="SM00471">
    <property type="entry name" value="HDc"/>
    <property type="match status" value="1"/>
</dbReference>
<dbReference type="InterPro" id="IPR003607">
    <property type="entry name" value="HD/PDEase_dom"/>
</dbReference>
<dbReference type="AlphaFoldDB" id="A0A0U1L3J4"/>
<protein>
    <submittedName>
        <fullName evidence="2">Metal dependent phosphohydrolase</fullName>
    </submittedName>
</protein>